<dbReference type="EMBL" id="BK015934">
    <property type="protein sequence ID" value="DAF85984.1"/>
    <property type="molecule type" value="Genomic_DNA"/>
</dbReference>
<dbReference type="SUPFAM" id="SSF56563">
    <property type="entry name" value="Major capsid protein gp5"/>
    <property type="match status" value="1"/>
</dbReference>
<evidence type="ECO:0000256" key="5">
    <source>
        <dbReference type="ARBA" id="ARBA00023045"/>
    </source>
</evidence>
<dbReference type="GO" id="GO:0006508">
    <property type="term" value="P:proteolysis"/>
    <property type="evidence" value="ECO:0007669"/>
    <property type="project" value="UniProtKB-KW"/>
</dbReference>
<dbReference type="GO" id="GO:0046797">
    <property type="term" value="P:viral procapsid maturation"/>
    <property type="evidence" value="ECO:0007669"/>
    <property type="project" value="UniProtKB-KW"/>
</dbReference>
<feature type="compositionally biased region" description="Low complexity" evidence="6">
    <location>
        <begin position="165"/>
        <end position="180"/>
    </location>
</feature>
<keyword evidence="1" id="KW-1188">Viral release from host cell</keyword>
<name>A0A8S5TUX6_9CAUD</name>
<keyword evidence="3" id="KW-0378">Hydrolase</keyword>
<keyword evidence="4" id="KW-0118">Viral capsid assembly</keyword>
<dbReference type="Pfam" id="PF04586">
    <property type="entry name" value="Peptidase_S78"/>
    <property type="match status" value="1"/>
</dbReference>
<dbReference type="InterPro" id="IPR054613">
    <property type="entry name" value="Peptidase_S78_dom"/>
</dbReference>
<dbReference type="NCBIfam" id="TIGR01543">
    <property type="entry name" value="proheadase_HK97"/>
    <property type="match status" value="1"/>
</dbReference>
<protein>
    <submittedName>
        <fullName evidence="8">Head maturation protease</fullName>
    </submittedName>
</protein>
<keyword evidence="2 8" id="KW-0645">Protease</keyword>
<evidence type="ECO:0000256" key="1">
    <source>
        <dbReference type="ARBA" id="ARBA00022612"/>
    </source>
</evidence>
<evidence type="ECO:0000313" key="8">
    <source>
        <dbReference type="EMBL" id="DAF85984.1"/>
    </source>
</evidence>
<reference evidence="8" key="1">
    <citation type="journal article" date="2021" name="Proc. Natl. Acad. Sci. U.S.A.">
        <title>A Catalog of Tens of Thousands of Viruses from Human Metagenomes Reveals Hidden Associations with Chronic Diseases.</title>
        <authorList>
            <person name="Tisza M.J."/>
            <person name="Buck C.B."/>
        </authorList>
    </citation>
    <scope>NUCLEOTIDE SEQUENCE</scope>
    <source>
        <strain evidence="8">CtHSY3</strain>
    </source>
</reference>
<dbReference type="GO" id="GO:0008233">
    <property type="term" value="F:peptidase activity"/>
    <property type="evidence" value="ECO:0007669"/>
    <property type="project" value="UniProtKB-KW"/>
</dbReference>
<evidence type="ECO:0000256" key="3">
    <source>
        <dbReference type="ARBA" id="ARBA00022801"/>
    </source>
</evidence>
<evidence type="ECO:0000256" key="6">
    <source>
        <dbReference type="SAM" id="MobiDB-lite"/>
    </source>
</evidence>
<dbReference type="Pfam" id="PF25209">
    <property type="entry name" value="Phage_capsid_4"/>
    <property type="match status" value="1"/>
</dbReference>
<evidence type="ECO:0000259" key="7">
    <source>
        <dbReference type="Pfam" id="PF04586"/>
    </source>
</evidence>
<feature type="region of interest" description="Disordered" evidence="6">
    <location>
        <begin position="156"/>
        <end position="180"/>
    </location>
</feature>
<sequence length="534" mass="56897">MTSPEMRRRSYEVRAAADDGRTITGLAVPFDTETEIVPGFREKIARGAINLDTMPSLFYRHSEPIGVITAMSETSEGLEIEARVSDTALGRDAATLAKDGAIRSLSIGFFEREYTDTTTPDGATLRTQTDIDLREISLVPIPAYDAATITQVRAAETPTTQEGHPTTMNTPDTDTVTRSDLTQLEETTTDLTRRLSLLETNTAAPAAAPTETRSAGQLLQDAIGGDTAAADALRPFVGRAANTTTAADARINEPTFVRDLVRYIDNANPLMGLFATDALPSTGNVLEFARLKESTLTVAQQTAEGATLPTGGVATEVATCSVKTYGGGTVLTRQAIERSRTNVLDLSLRGMAIEAGKKLAADFATFFETTVKSQAASAVTLNAAKMNWQTLLSLMLDASAKFEDMALPCDGLIVDRATFELIAGMTDTSGRPIINITGNPGVNNIGTVSASGKYVDLDGLRIVTNRHLTKTGMGTDIVGAFYSKDAIRSYTSPLASLQDQGVLDLTNTFSVYTYAAFADEMPSGLVPLKKVDSL</sequence>
<feature type="domain" description="Prohead serine protease" evidence="7">
    <location>
        <begin position="10"/>
        <end position="152"/>
    </location>
</feature>
<keyword evidence="5" id="KW-1273">Viral capsid maturation</keyword>
<organism evidence="8">
    <name type="scientific">Siphoviridae sp. ctHSY3</name>
    <dbReference type="NCBI Taxonomy" id="2825421"/>
    <lineage>
        <taxon>Viruses</taxon>
        <taxon>Duplodnaviria</taxon>
        <taxon>Heunggongvirae</taxon>
        <taxon>Uroviricota</taxon>
        <taxon>Caudoviricetes</taxon>
    </lineage>
</organism>
<dbReference type="InterPro" id="IPR006433">
    <property type="entry name" value="Prohead_protease"/>
</dbReference>
<accession>A0A8S5TUX6</accession>
<proteinExistence type="predicted"/>
<evidence type="ECO:0000256" key="2">
    <source>
        <dbReference type="ARBA" id="ARBA00022670"/>
    </source>
</evidence>
<evidence type="ECO:0000256" key="4">
    <source>
        <dbReference type="ARBA" id="ARBA00022950"/>
    </source>
</evidence>